<dbReference type="InterPro" id="IPR013201">
    <property type="entry name" value="Prot_inhib_I29"/>
</dbReference>
<dbReference type="SMART" id="SM00848">
    <property type="entry name" value="Inhibitor_I29"/>
    <property type="match status" value="1"/>
</dbReference>
<comment type="caution">
    <text evidence="3">The sequence shown here is derived from an EMBL/GenBank/DDBJ whole genome shotgun (WGS) entry which is preliminary data.</text>
</comment>
<dbReference type="Proteomes" id="UP001488838">
    <property type="component" value="Unassembled WGS sequence"/>
</dbReference>
<dbReference type="InterPro" id="IPR038765">
    <property type="entry name" value="Papain-like_cys_pep_sf"/>
</dbReference>
<sequence length="195" mass="22555">MASAAHSRDPSLDAEWEEWKKKFEKTYSPNEEGHRRALWEENKKIIEKHNAEYEQGKTSYTMGLNQFSDMVSEKRVTSSVLLHFGSLRLLFLNIFVCFSMETNEEFRTSCCGRPKFTQDLPKSETSFVLPKMMLRRKDHAEEEQEGSSPSHCPACALQEKTLTSFNSNIATQMILMYDESSRTEALMARMNDECV</sequence>
<dbReference type="AlphaFoldDB" id="A0AAW0ICI4"/>
<name>A0AAW0ICI4_MYOGA</name>
<evidence type="ECO:0000313" key="3">
    <source>
        <dbReference type="EMBL" id="KAK7812022.1"/>
    </source>
</evidence>
<comment type="similarity">
    <text evidence="1">To the propeptide regions of cysteine proteases.</text>
</comment>
<gene>
    <name evidence="3" type="ORF">U0070_018582</name>
</gene>
<dbReference type="Gene3D" id="1.10.287.2250">
    <property type="match status" value="1"/>
</dbReference>
<feature type="domain" description="Cathepsin propeptide inhibitor" evidence="2">
    <location>
        <begin position="16"/>
        <end position="74"/>
    </location>
</feature>
<accession>A0AAW0ICI4</accession>
<protein>
    <recommendedName>
        <fullName evidence="2">Cathepsin propeptide inhibitor domain-containing protein</fullName>
    </recommendedName>
</protein>
<keyword evidence="4" id="KW-1185">Reference proteome</keyword>
<organism evidence="3 4">
    <name type="scientific">Myodes glareolus</name>
    <name type="common">Bank vole</name>
    <name type="synonym">Clethrionomys glareolus</name>
    <dbReference type="NCBI Taxonomy" id="447135"/>
    <lineage>
        <taxon>Eukaryota</taxon>
        <taxon>Metazoa</taxon>
        <taxon>Chordata</taxon>
        <taxon>Craniata</taxon>
        <taxon>Vertebrata</taxon>
        <taxon>Euteleostomi</taxon>
        <taxon>Mammalia</taxon>
        <taxon>Eutheria</taxon>
        <taxon>Euarchontoglires</taxon>
        <taxon>Glires</taxon>
        <taxon>Rodentia</taxon>
        <taxon>Myomorpha</taxon>
        <taxon>Muroidea</taxon>
        <taxon>Cricetidae</taxon>
        <taxon>Arvicolinae</taxon>
        <taxon>Myodes</taxon>
    </lineage>
</organism>
<evidence type="ECO:0000259" key="2">
    <source>
        <dbReference type="SMART" id="SM00848"/>
    </source>
</evidence>
<proteinExistence type="predicted"/>
<reference evidence="3 4" key="1">
    <citation type="journal article" date="2023" name="bioRxiv">
        <title>Conserved and derived expression patterns and positive selection on dental genes reveal complex evolutionary context of ever-growing rodent molars.</title>
        <authorList>
            <person name="Calamari Z.T."/>
            <person name="Song A."/>
            <person name="Cohen E."/>
            <person name="Akter M."/>
            <person name="Roy R.D."/>
            <person name="Hallikas O."/>
            <person name="Christensen M.M."/>
            <person name="Li P."/>
            <person name="Marangoni P."/>
            <person name="Jernvall J."/>
            <person name="Klein O.D."/>
        </authorList>
    </citation>
    <scope>NUCLEOTIDE SEQUENCE [LARGE SCALE GENOMIC DNA]</scope>
    <source>
        <strain evidence="3">V071</strain>
    </source>
</reference>
<dbReference type="SUPFAM" id="SSF54001">
    <property type="entry name" value="Cysteine proteinases"/>
    <property type="match status" value="1"/>
</dbReference>
<evidence type="ECO:0000313" key="4">
    <source>
        <dbReference type="Proteomes" id="UP001488838"/>
    </source>
</evidence>
<evidence type="ECO:0000256" key="1">
    <source>
        <dbReference type="ARBA" id="ARBA00061596"/>
    </source>
</evidence>
<dbReference type="FunFam" id="1.10.287.2250:FF:000003">
    <property type="entry name" value="Cathepsin L"/>
    <property type="match status" value="1"/>
</dbReference>
<dbReference type="Pfam" id="PF08246">
    <property type="entry name" value="Inhibitor_I29"/>
    <property type="match status" value="1"/>
</dbReference>
<dbReference type="EMBL" id="JBBHLL010000160">
    <property type="protein sequence ID" value="KAK7812022.1"/>
    <property type="molecule type" value="Genomic_DNA"/>
</dbReference>